<proteinExistence type="predicted"/>
<evidence type="ECO:0000256" key="1">
    <source>
        <dbReference type="ARBA" id="ARBA00004953"/>
    </source>
</evidence>
<gene>
    <name evidence="7" type="primary">cobJ</name>
    <name evidence="7" type="ORF">AAA081_00815</name>
</gene>
<dbReference type="InterPro" id="IPR051810">
    <property type="entry name" value="Precorrin_MeTrfase"/>
</dbReference>
<evidence type="ECO:0000256" key="5">
    <source>
        <dbReference type="ARBA" id="ARBA00022691"/>
    </source>
</evidence>
<dbReference type="SUPFAM" id="SSF53790">
    <property type="entry name" value="Tetrapyrrole methylase"/>
    <property type="match status" value="1"/>
</dbReference>
<evidence type="ECO:0000313" key="8">
    <source>
        <dbReference type="Proteomes" id="UP001481872"/>
    </source>
</evidence>
<comment type="caution">
    <text evidence="7">The sequence shown here is derived from an EMBL/GenBank/DDBJ whole genome shotgun (WGS) entry which is preliminary data.</text>
</comment>
<keyword evidence="4 7" id="KW-0808">Transferase</keyword>
<dbReference type="InterPro" id="IPR035996">
    <property type="entry name" value="4pyrrol_Methylase_sf"/>
</dbReference>
<keyword evidence="5" id="KW-0949">S-adenosyl-L-methionine</keyword>
<dbReference type="Proteomes" id="UP001481872">
    <property type="component" value="Unassembled WGS sequence"/>
</dbReference>
<dbReference type="GO" id="GO:0032259">
    <property type="term" value="P:methylation"/>
    <property type="evidence" value="ECO:0007669"/>
    <property type="project" value="UniProtKB-KW"/>
</dbReference>
<organism evidence="7 8">
    <name type="scientific">Aedoeadaptatus acetigenes</name>
    <dbReference type="NCBI Taxonomy" id="2981723"/>
    <lineage>
        <taxon>Bacteria</taxon>
        <taxon>Bacillati</taxon>
        <taxon>Bacillota</taxon>
        <taxon>Tissierellia</taxon>
        <taxon>Tissierellales</taxon>
        <taxon>Peptoniphilaceae</taxon>
        <taxon>Aedoeadaptatus</taxon>
    </lineage>
</organism>
<dbReference type="PANTHER" id="PTHR47036:SF1">
    <property type="entry name" value="COBALT-FACTOR III C(17)-METHYLTRANSFERASE-RELATED"/>
    <property type="match status" value="1"/>
</dbReference>
<dbReference type="InterPro" id="IPR014776">
    <property type="entry name" value="4pyrrole_Mease_sub2"/>
</dbReference>
<name>A0ABV1J3S6_9FIRM</name>
<dbReference type="Gene3D" id="3.30.950.10">
    <property type="entry name" value="Methyltransferase, Cobalt-precorrin-4 Transmethylase, Domain 2"/>
    <property type="match status" value="1"/>
</dbReference>
<evidence type="ECO:0000256" key="3">
    <source>
        <dbReference type="ARBA" id="ARBA00022603"/>
    </source>
</evidence>
<evidence type="ECO:0000313" key="7">
    <source>
        <dbReference type="EMBL" id="MEQ3352848.1"/>
    </source>
</evidence>
<keyword evidence="3 7" id="KW-0489">Methyltransferase</keyword>
<dbReference type="EC" id="2.1.1.131" evidence="7"/>
<keyword evidence="8" id="KW-1185">Reference proteome</keyword>
<dbReference type="RefSeq" id="WP_349053267.1">
    <property type="nucleotide sequence ID" value="NZ_JBBNPS010000001.1"/>
</dbReference>
<keyword evidence="2" id="KW-0169">Cobalamin biosynthesis</keyword>
<dbReference type="InterPro" id="IPR014777">
    <property type="entry name" value="4pyrrole_Mease_sub1"/>
</dbReference>
<dbReference type="NCBIfam" id="TIGR01466">
    <property type="entry name" value="cobJ_cbiH"/>
    <property type="match status" value="1"/>
</dbReference>
<evidence type="ECO:0000259" key="6">
    <source>
        <dbReference type="Pfam" id="PF00590"/>
    </source>
</evidence>
<evidence type="ECO:0000256" key="4">
    <source>
        <dbReference type="ARBA" id="ARBA00022679"/>
    </source>
</evidence>
<dbReference type="Gene3D" id="3.40.1010.10">
    <property type="entry name" value="Cobalt-precorrin-4 Transmethylase, Domain 1"/>
    <property type="match status" value="1"/>
</dbReference>
<feature type="domain" description="Tetrapyrrole methylase" evidence="6">
    <location>
        <begin position="3"/>
        <end position="209"/>
    </location>
</feature>
<dbReference type="GO" id="GO:0030789">
    <property type="term" value="F:precorrin-3B C17-methyltransferase activity"/>
    <property type="evidence" value="ECO:0007669"/>
    <property type="project" value="UniProtKB-EC"/>
</dbReference>
<sequence>MKKLYIIGIGPGGEEDFTLGMIRALETSEVIVGYKPYLNYIKNYTSGKEIYTTGMKSEIERCKMALASAESGKTTAMVSTGDAGLYGMAGPLLELAADKDIDIEIIPGISANFAAASRVGAPIMHDMVTISLSDLMTPLDLIQKRIRLAAQGDFVICFYNPRSKGRPDYLKAAMGVLKEEGYEDSRPVAMVKHARRVGEEKILTTIGDLDDSFCDMNTMVIVGNKETYVKNGVMITPRGYKL</sequence>
<dbReference type="PANTHER" id="PTHR47036">
    <property type="entry name" value="COBALT-FACTOR III C(17)-METHYLTRANSFERASE-RELATED"/>
    <property type="match status" value="1"/>
</dbReference>
<dbReference type="EMBL" id="JBBNPS010000001">
    <property type="protein sequence ID" value="MEQ3352848.1"/>
    <property type="molecule type" value="Genomic_DNA"/>
</dbReference>
<comment type="pathway">
    <text evidence="1">Cofactor biosynthesis; adenosylcobalamin biosynthesis.</text>
</comment>
<dbReference type="InterPro" id="IPR006363">
    <property type="entry name" value="Cbl_synth_CobJ/CibH_dom"/>
</dbReference>
<dbReference type="InterPro" id="IPR000878">
    <property type="entry name" value="4pyrrol_Mease"/>
</dbReference>
<evidence type="ECO:0000256" key="2">
    <source>
        <dbReference type="ARBA" id="ARBA00022573"/>
    </source>
</evidence>
<reference evidence="7 8" key="1">
    <citation type="submission" date="2024-04" db="EMBL/GenBank/DDBJ databases">
        <title>Human intestinal bacterial collection.</title>
        <authorList>
            <person name="Pauvert C."/>
            <person name="Hitch T.C.A."/>
            <person name="Clavel T."/>
        </authorList>
    </citation>
    <scope>NUCLEOTIDE SEQUENCE [LARGE SCALE GENOMIC DNA]</scope>
    <source>
        <strain evidence="7 8">CLA-SR-H026</strain>
    </source>
</reference>
<dbReference type="Pfam" id="PF00590">
    <property type="entry name" value="TP_methylase"/>
    <property type="match status" value="1"/>
</dbReference>
<accession>A0ABV1J3S6</accession>
<dbReference type="CDD" id="cd11646">
    <property type="entry name" value="Precorrin_3B_C17_MT"/>
    <property type="match status" value="1"/>
</dbReference>
<protein>
    <submittedName>
        <fullName evidence="7">Precorrin-3B C(17)-methyltransferase</fullName>
        <ecNumber evidence="7">2.1.1.131</ecNumber>
    </submittedName>
</protein>